<dbReference type="Proteomes" id="UP000251647">
    <property type="component" value="Unassembled WGS sequence"/>
</dbReference>
<dbReference type="AlphaFoldDB" id="A0A2T3QI11"/>
<dbReference type="PANTHER" id="PTHR38342:SF2">
    <property type="entry name" value="INNER MEMBRANE OR EXPORTED"/>
    <property type="match status" value="1"/>
</dbReference>
<name>A0A2T3QI11_PHODM</name>
<dbReference type="InterPro" id="IPR035923">
    <property type="entry name" value="TT1751-like_sf"/>
</dbReference>
<gene>
    <name evidence="1" type="ORF">NCTC11647_02278</name>
</gene>
<reference evidence="1 2" key="1">
    <citation type="submission" date="2018-06" db="EMBL/GenBank/DDBJ databases">
        <authorList>
            <consortium name="Pathogen Informatics"/>
            <person name="Doyle S."/>
        </authorList>
    </citation>
    <scope>NUCLEOTIDE SEQUENCE [LARGE SCALE GENOMIC DNA]</scope>
    <source>
        <strain evidence="1 2">NCTC11647</strain>
    </source>
</reference>
<dbReference type="OrthoDB" id="9799367at2"/>
<proteinExistence type="predicted"/>
<dbReference type="Gene3D" id="3.30.310.70">
    <property type="entry name" value="TT1751-like domain"/>
    <property type="match status" value="1"/>
</dbReference>
<organism evidence="1 2">
    <name type="scientific">Photobacterium damselae</name>
    <dbReference type="NCBI Taxonomy" id="38293"/>
    <lineage>
        <taxon>Bacteria</taxon>
        <taxon>Pseudomonadati</taxon>
        <taxon>Pseudomonadota</taxon>
        <taxon>Gammaproteobacteria</taxon>
        <taxon>Vibrionales</taxon>
        <taxon>Vibrionaceae</taxon>
        <taxon>Photobacterium</taxon>
    </lineage>
</organism>
<evidence type="ECO:0000313" key="2">
    <source>
        <dbReference type="Proteomes" id="UP000251647"/>
    </source>
</evidence>
<dbReference type="EMBL" id="UATL01000001">
    <property type="protein sequence ID" value="SPY29121.1"/>
    <property type="molecule type" value="Genomic_DNA"/>
</dbReference>
<dbReference type="RefSeq" id="WP_036763285.1">
    <property type="nucleotide sequence ID" value="NZ_CP018297.1"/>
</dbReference>
<protein>
    <submittedName>
        <fullName evidence="1">Camphor resistance protein CrcB</fullName>
    </submittedName>
</protein>
<dbReference type="InterPro" id="IPR005180">
    <property type="entry name" value="DUF302"/>
</dbReference>
<evidence type="ECO:0000313" key="1">
    <source>
        <dbReference type="EMBL" id="SPY29121.1"/>
    </source>
</evidence>
<accession>A0A2T3QI11</accession>
<dbReference type="CDD" id="cd14797">
    <property type="entry name" value="DUF302"/>
    <property type="match status" value="1"/>
</dbReference>
<sequence length="144" mass="16114">MSHQLESIKSAFTLTSNGMYKISSSLAVNLVADRIEQELLAQDMVIFNRIDHAKGALKIGLVMSPTELIIFGNPKMGSLLMRDNPTIAIDLPQKILITEEESKTYIYFNDPQFIAKRHALMGEEKAITHIHQVLVTSIYNAIAQ</sequence>
<dbReference type="SUPFAM" id="SSF103247">
    <property type="entry name" value="TT1751-like"/>
    <property type="match status" value="1"/>
</dbReference>
<dbReference type="PANTHER" id="PTHR38342">
    <property type="entry name" value="SLR5037 PROTEIN"/>
    <property type="match status" value="1"/>
</dbReference>
<dbReference type="Pfam" id="PF03625">
    <property type="entry name" value="DUF302"/>
    <property type="match status" value="1"/>
</dbReference>